<dbReference type="PANTHER" id="PTHR10947">
    <property type="entry name" value="PHENYLALANYL-TRNA SYNTHETASE BETA CHAIN AND LEUCINE-RICH REPEAT-CONTAINING PROTEIN 47"/>
    <property type="match status" value="1"/>
</dbReference>
<dbReference type="HAMAP" id="MF_00283">
    <property type="entry name" value="Phe_tRNA_synth_beta1"/>
    <property type="match status" value="1"/>
</dbReference>
<evidence type="ECO:0000256" key="1">
    <source>
        <dbReference type="ARBA" id="ARBA00004496"/>
    </source>
</evidence>
<comment type="catalytic activity">
    <reaction evidence="14 15">
        <text>tRNA(Phe) + L-phenylalanine + ATP = L-phenylalanyl-tRNA(Phe) + AMP + diphosphate + H(+)</text>
        <dbReference type="Rhea" id="RHEA:19413"/>
        <dbReference type="Rhea" id="RHEA-COMP:9668"/>
        <dbReference type="Rhea" id="RHEA-COMP:9699"/>
        <dbReference type="ChEBI" id="CHEBI:15378"/>
        <dbReference type="ChEBI" id="CHEBI:30616"/>
        <dbReference type="ChEBI" id="CHEBI:33019"/>
        <dbReference type="ChEBI" id="CHEBI:58095"/>
        <dbReference type="ChEBI" id="CHEBI:78442"/>
        <dbReference type="ChEBI" id="CHEBI:78531"/>
        <dbReference type="ChEBI" id="CHEBI:456215"/>
        <dbReference type="EC" id="6.1.1.20"/>
    </reaction>
</comment>
<dbReference type="GO" id="GO:0006432">
    <property type="term" value="P:phenylalanyl-tRNA aminoacylation"/>
    <property type="evidence" value="ECO:0007669"/>
    <property type="project" value="UniProtKB-UniRule"/>
</dbReference>
<dbReference type="NCBIfam" id="TIGR00472">
    <property type="entry name" value="pheT_bact"/>
    <property type="match status" value="1"/>
</dbReference>
<dbReference type="SMART" id="SM00874">
    <property type="entry name" value="B5"/>
    <property type="match status" value="1"/>
</dbReference>
<dbReference type="SUPFAM" id="SSF46955">
    <property type="entry name" value="Putative DNA-binding domain"/>
    <property type="match status" value="1"/>
</dbReference>
<evidence type="ECO:0000259" key="19">
    <source>
        <dbReference type="PROSITE" id="PS51483"/>
    </source>
</evidence>
<dbReference type="Pfam" id="PF03484">
    <property type="entry name" value="B5"/>
    <property type="match status" value="1"/>
</dbReference>
<feature type="binding site" evidence="15">
    <location>
        <position position="466"/>
    </location>
    <ligand>
        <name>Mg(2+)</name>
        <dbReference type="ChEBI" id="CHEBI:18420"/>
        <note>shared with alpha subunit</note>
    </ligand>
</feature>
<dbReference type="GO" id="GO:0000049">
    <property type="term" value="F:tRNA binding"/>
    <property type="evidence" value="ECO:0007669"/>
    <property type="project" value="UniProtKB-UniRule"/>
</dbReference>
<dbReference type="AlphaFoldDB" id="A0A1Y4QF05"/>
<dbReference type="GO" id="GO:0000287">
    <property type="term" value="F:magnesium ion binding"/>
    <property type="evidence" value="ECO:0007669"/>
    <property type="project" value="UniProtKB-UniRule"/>
</dbReference>
<organism evidence="20 21">
    <name type="scientific">Thomasclavelia spiroformis</name>
    <dbReference type="NCBI Taxonomy" id="29348"/>
    <lineage>
        <taxon>Bacteria</taxon>
        <taxon>Bacillati</taxon>
        <taxon>Bacillota</taxon>
        <taxon>Erysipelotrichia</taxon>
        <taxon>Erysipelotrichales</taxon>
        <taxon>Coprobacillaceae</taxon>
        <taxon>Thomasclavelia</taxon>
    </lineage>
</organism>
<dbReference type="InterPro" id="IPR005146">
    <property type="entry name" value="B3/B4_tRNA-bd"/>
</dbReference>
<dbReference type="PROSITE" id="PS50886">
    <property type="entry name" value="TRBD"/>
    <property type="match status" value="1"/>
</dbReference>
<dbReference type="InterPro" id="IPR020825">
    <property type="entry name" value="Phe-tRNA_synthase-like_B3/B4"/>
</dbReference>
<dbReference type="InterPro" id="IPR009061">
    <property type="entry name" value="DNA-bd_dom_put_sf"/>
</dbReference>
<evidence type="ECO:0000256" key="3">
    <source>
        <dbReference type="ARBA" id="ARBA00011209"/>
    </source>
</evidence>
<dbReference type="FunFam" id="2.40.50.140:FF:000045">
    <property type="entry name" value="Phenylalanine--tRNA ligase beta subunit"/>
    <property type="match status" value="1"/>
</dbReference>
<evidence type="ECO:0000256" key="14">
    <source>
        <dbReference type="ARBA" id="ARBA00049255"/>
    </source>
</evidence>
<feature type="domain" description="FDX-ACB" evidence="18">
    <location>
        <begin position="702"/>
        <end position="795"/>
    </location>
</feature>
<proteinExistence type="inferred from homology"/>
<dbReference type="SMART" id="SM00873">
    <property type="entry name" value="B3_4"/>
    <property type="match status" value="1"/>
</dbReference>
<evidence type="ECO:0000313" key="21">
    <source>
        <dbReference type="Proteomes" id="UP000196258"/>
    </source>
</evidence>
<dbReference type="GO" id="GO:0009328">
    <property type="term" value="C:phenylalanine-tRNA ligase complex"/>
    <property type="evidence" value="ECO:0007669"/>
    <property type="project" value="TreeGrafter"/>
</dbReference>
<evidence type="ECO:0000256" key="8">
    <source>
        <dbReference type="ARBA" id="ARBA00022741"/>
    </source>
</evidence>
<keyword evidence="5 16" id="KW-0820">tRNA-binding</keyword>
<dbReference type="GO" id="GO:0140096">
    <property type="term" value="F:catalytic activity, acting on a protein"/>
    <property type="evidence" value="ECO:0007669"/>
    <property type="project" value="UniProtKB-ARBA"/>
</dbReference>
<dbReference type="InterPro" id="IPR045060">
    <property type="entry name" value="Phe-tRNA-ligase_IIc_bsu"/>
</dbReference>
<dbReference type="PROSITE" id="PS51447">
    <property type="entry name" value="FDX_ACB"/>
    <property type="match status" value="1"/>
</dbReference>
<dbReference type="FunFam" id="3.30.70.380:FF:000001">
    <property type="entry name" value="Phenylalanine--tRNA ligase beta subunit"/>
    <property type="match status" value="1"/>
</dbReference>
<dbReference type="CDD" id="cd00769">
    <property type="entry name" value="PheRS_beta_core"/>
    <property type="match status" value="1"/>
</dbReference>
<dbReference type="EMBL" id="NFLB01000017">
    <property type="protein sequence ID" value="OUQ03797.1"/>
    <property type="molecule type" value="Genomic_DNA"/>
</dbReference>
<dbReference type="EC" id="6.1.1.20" evidence="15"/>
<feature type="domain" description="B5" evidence="19">
    <location>
        <begin position="403"/>
        <end position="478"/>
    </location>
</feature>
<evidence type="ECO:0000259" key="17">
    <source>
        <dbReference type="PROSITE" id="PS50886"/>
    </source>
</evidence>
<dbReference type="Pfam" id="PF17759">
    <property type="entry name" value="tRNA_synthFbeta"/>
    <property type="match status" value="1"/>
</dbReference>
<evidence type="ECO:0000259" key="18">
    <source>
        <dbReference type="PROSITE" id="PS51447"/>
    </source>
</evidence>
<dbReference type="InterPro" id="IPR002547">
    <property type="entry name" value="tRNA-bd_dom"/>
</dbReference>
<keyword evidence="12 15" id="KW-0648">Protein biosynthesis</keyword>
<dbReference type="Gene3D" id="3.30.930.10">
    <property type="entry name" value="Bira Bifunctional Protein, Domain 2"/>
    <property type="match status" value="1"/>
</dbReference>
<dbReference type="GO" id="GO:0005524">
    <property type="term" value="F:ATP binding"/>
    <property type="evidence" value="ECO:0007669"/>
    <property type="project" value="UniProtKB-UniRule"/>
</dbReference>
<dbReference type="SUPFAM" id="SSF50249">
    <property type="entry name" value="Nucleic acid-binding proteins"/>
    <property type="match status" value="1"/>
</dbReference>
<dbReference type="CDD" id="cd02796">
    <property type="entry name" value="tRNA_bind_bactPheRS"/>
    <property type="match status" value="1"/>
</dbReference>
<keyword evidence="6 15" id="KW-0436">Ligase</keyword>
<dbReference type="InterPro" id="IPR036690">
    <property type="entry name" value="Fdx_antiC-bd_sf"/>
</dbReference>
<sequence length="796" mass="88558">MDISLKVLNRYIKVDDQDPKELANKITSIGLEVEGMHNLANGNNMTIGHVLECVPHPDSDHLNVCKVEVKPGEIRQIVCGAPNVATNQKVIVANPGCDLGNGFIIKESKIRGVESNGMICSIAELGLDQRLLKPEDKEGIHVLDDNAPVGEDPLEYIGLKDTILEIGLTPNRADCMALTSFAYEVGAILKRDVNLPKIETKGIDGSGINVKVDTDLCSFFGAKLVKGVTTKESPEWLKNALLASGIKPINNIVDISNFVMLETGQPIHMYDYDKLNKKEFVIKTGFDCKEILLDGEEYTIEPNDIIVSTDDGIGCVAGVMGSNSTKIDENTTNIVIEVATFDGTTLRETARRLNLLTDASQHYIKGALNTANSLNILERCANLLEELADAKEIYKSVTTDLNIEERYVEVSTSKVNGLLGTNISTLEIEEIFNSLKFEFTLNGEQFNVKVPTYRNDITMAADLIEEVARIYGYDKIPSTLPEMSMTVGKRSDVQAKKHMIRNLLKDQGLHETLTYSLTSPTLVDDFNIFHTNETIKLAMPLGEERSVTRKSIISSLLQVINYNQSHNIKDVNVFELSTTYSKNTELQNLAIACCGEYNGLAFKQISYKADYYLMKGFVETIFKNLGVEESRYKLVRVDQNDTNYHPGRSAYIMIGKEIVGVIGNIHPLMEKKYNVKDVYVVELNLTTLLNLKTSKVKFVDIPMYPSVSRDIALVMDKDVATYDVCRKIIQASKQLVKETKIFDVYEGEHIGANKKSVAINLIFQDPKGTLEENTINAVMEKILESVSKEFDAVLRA</sequence>
<gene>
    <name evidence="15" type="primary">pheT</name>
    <name evidence="20" type="ORF">B5E91_12360</name>
</gene>
<dbReference type="InterPro" id="IPR012340">
    <property type="entry name" value="NA-bd_OB-fold"/>
</dbReference>
<dbReference type="Pfam" id="PF01588">
    <property type="entry name" value="tRNA_bind"/>
    <property type="match status" value="1"/>
</dbReference>
<dbReference type="SMART" id="SM00896">
    <property type="entry name" value="FDX-ACB"/>
    <property type="match status" value="1"/>
</dbReference>
<evidence type="ECO:0000256" key="7">
    <source>
        <dbReference type="ARBA" id="ARBA00022723"/>
    </source>
</evidence>
<dbReference type="Gene3D" id="3.30.70.380">
    <property type="entry name" value="Ferrodoxin-fold anticodon-binding domain"/>
    <property type="match status" value="1"/>
</dbReference>
<dbReference type="GO" id="GO:0016740">
    <property type="term" value="F:transferase activity"/>
    <property type="evidence" value="ECO:0007669"/>
    <property type="project" value="UniProtKB-ARBA"/>
</dbReference>
<dbReference type="SUPFAM" id="SSF56037">
    <property type="entry name" value="PheT/TilS domain"/>
    <property type="match status" value="1"/>
</dbReference>
<feature type="domain" description="TRNA-binding" evidence="17">
    <location>
        <begin position="39"/>
        <end position="154"/>
    </location>
</feature>
<dbReference type="SUPFAM" id="SSF55681">
    <property type="entry name" value="Class II aaRS and biotin synthetases"/>
    <property type="match status" value="1"/>
</dbReference>
<dbReference type="Pfam" id="PF03147">
    <property type="entry name" value="FDX-ACB"/>
    <property type="match status" value="1"/>
</dbReference>
<dbReference type="Gene3D" id="3.30.56.10">
    <property type="match status" value="2"/>
</dbReference>
<evidence type="ECO:0000256" key="6">
    <source>
        <dbReference type="ARBA" id="ARBA00022598"/>
    </source>
</evidence>
<comment type="cofactor">
    <cofactor evidence="15">
        <name>Mg(2+)</name>
        <dbReference type="ChEBI" id="CHEBI:18420"/>
    </cofactor>
    <text evidence="15">Binds 2 magnesium ions per tetramer.</text>
</comment>
<dbReference type="Proteomes" id="UP000196258">
    <property type="component" value="Unassembled WGS sequence"/>
</dbReference>
<dbReference type="InterPro" id="IPR005121">
    <property type="entry name" value="Fdx_antiC-bd"/>
</dbReference>
<evidence type="ECO:0000256" key="2">
    <source>
        <dbReference type="ARBA" id="ARBA00008653"/>
    </source>
</evidence>
<feature type="binding site" evidence="15">
    <location>
        <position position="456"/>
    </location>
    <ligand>
        <name>Mg(2+)</name>
        <dbReference type="ChEBI" id="CHEBI:18420"/>
        <note>shared with alpha subunit</note>
    </ligand>
</feature>
<accession>A0A1Y4QF05</accession>
<dbReference type="PROSITE" id="PS51483">
    <property type="entry name" value="B5"/>
    <property type="match status" value="1"/>
</dbReference>
<dbReference type="Pfam" id="PF03483">
    <property type="entry name" value="B3_4"/>
    <property type="match status" value="1"/>
</dbReference>
<evidence type="ECO:0000256" key="15">
    <source>
        <dbReference type="HAMAP-Rule" id="MF_00283"/>
    </source>
</evidence>
<dbReference type="FunFam" id="3.30.56.10:FF:000002">
    <property type="entry name" value="Phenylalanine--tRNA ligase beta subunit"/>
    <property type="match status" value="1"/>
</dbReference>
<feature type="binding site" evidence="15">
    <location>
        <position position="462"/>
    </location>
    <ligand>
        <name>Mg(2+)</name>
        <dbReference type="ChEBI" id="CHEBI:18420"/>
        <note>shared with alpha subunit</note>
    </ligand>
</feature>
<dbReference type="Gene3D" id="2.40.50.140">
    <property type="entry name" value="Nucleic acid-binding proteins"/>
    <property type="match status" value="1"/>
</dbReference>
<dbReference type="InterPro" id="IPR033714">
    <property type="entry name" value="tRNA_bind_bactPheRS"/>
</dbReference>
<keyword evidence="13 15" id="KW-0030">Aminoacyl-tRNA synthetase</keyword>
<dbReference type="NCBIfam" id="NF045760">
    <property type="entry name" value="YtpR"/>
    <property type="match status" value="1"/>
</dbReference>
<name>A0A1Y4QF05_9FIRM</name>
<evidence type="ECO:0000256" key="13">
    <source>
        <dbReference type="ARBA" id="ARBA00023146"/>
    </source>
</evidence>
<comment type="similarity">
    <text evidence="2 15">Belongs to the phenylalanyl-tRNA synthetase beta subunit family. Type 1 subfamily.</text>
</comment>
<reference evidence="21" key="1">
    <citation type="submission" date="2017-04" db="EMBL/GenBank/DDBJ databases">
        <title>Function of individual gut microbiota members based on whole genome sequencing of pure cultures obtained from chicken caecum.</title>
        <authorList>
            <person name="Medvecky M."/>
            <person name="Cejkova D."/>
            <person name="Polansky O."/>
            <person name="Karasova D."/>
            <person name="Kubasova T."/>
            <person name="Cizek A."/>
            <person name="Rychlik I."/>
        </authorList>
    </citation>
    <scope>NUCLEOTIDE SEQUENCE [LARGE SCALE GENOMIC DNA]</scope>
    <source>
        <strain evidence="21">An149</strain>
    </source>
</reference>
<protein>
    <recommendedName>
        <fullName evidence="15">Phenylalanine--tRNA ligase beta subunit</fullName>
        <ecNumber evidence="15">6.1.1.20</ecNumber>
    </recommendedName>
    <alternativeName>
        <fullName evidence="15">Phenylalanyl-tRNA synthetase beta subunit</fullName>
        <shortName evidence="15">PheRS</shortName>
    </alternativeName>
</protein>
<keyword evidence="4 15" id="KW-0963">Cytoplasm</keyword>
<keyword evidence="7 15" id="KW-0479">Metal-binding</keyword>
<dbReference type="Gene3D" id="3.50.40.10">
    <property type="entry name" value="Phenylalanyl-trna Synthetase, Chain B, domain 3"/>
    <property type="match status" value="1"/>
</dbReference>
<dbReference type="RefSeq" id="WP_087258213.1">
    <property type="nucleotide sequence ID" value="NZ_NFLB01000017.1"/>
</dbReference>
<evidence type="ECO:0000256" key="11">
    <source>
        <dbReference type="ARBA" id="ARBA00022884"/>
    </source>
</evidence>
<comment type="subunit">
    <text evidence="3 15">Tetramer of two alpha and two beta subunits.</text>
</comment>
<evidence type="ECO:0000256" key="9">
    <source>
        <dbReference type="ARBA" id="ARBA00022840"/>
    </source>
</evidence>
<keyword evidence="9 15" id="KW-0067">ATP-binding</keyword>
<dbReference type="SUPFAM" id="SSF54991">
    <property type="entry name" value="Anticodon-binding domain of PheRS"/>
    <property type="match status" value="1"/>
</dbReference>
<evidence type="ECO:0000256" key="16">
    <source>
        <dbReference type="PROSITE-ProRule" id="PRU00209"/>
    </source>
</evidence>
<keyword evidence="11 16" id="KW-0694">RNA-binding</keyword>
<feature type="binding site" evidence="15">
    <location>
        <position position="465"/>
    </location>
    <ligand>
        <name>Mg(2+)</name>
        <dbReference type="ChEBI" id="CHEBI:18420"/>
        <note>shared with alpha subunit</note>
    </ligand>
</feature>
<dbReference type="InterPro" id="IPR045864">
    <property type="entry name" value="aa-tRNA-synth_II/BPL/LPL"/>
</dbReference>
<comment type="caution">
    <text evidence="20">The sequence shown here is derived from an EMBL/GenBank/DDBJ whole genome shotgun (WGS) entry which is preliminary data.</text>
</comment>
<evidence type="ECO:0000313" key="20">
    <source>
        <dbReference type="EMBL" id="OUQ03797.1"/>
    </source>
</evidence>
<dbReference type="InterPro" id="IPR005147">
    <property type="entry name" value="tRNA_synthase_B5-dom"/>
</dbReference>
<evidence type="ECO:0000256" key="5">
    <source>
        <dbReference type="ARBA" id="ARBA00022555"/>
    </source>
</evidence>
<keyword evidence="8 15" id="KW-0547">Nucleotide-binding</keyword>
<dbReference type="InterPro" id="IPR004532">
    <property type="entry name" value="Phe-tRNA-ligase_IIc_bsu_bact"/>
</dbReference>
<evidence type="ECO:0000256" key="12">
    <source>
        <dbReference type="ARBA" id="ARBA00022917"/>
    </source>
</evidence>
<comment type="subcellular location">
    <subcellularLocation>
        <location evidence="1 15">Cytoplasm</location>
    </subcellularLocation>
</comment>
<evidence type="ECO:0000256" key="10">
    <source>
        <dbReference type="ARBA" id="ARBA00022842"/>
    </source>
</evidence>
<keyword evidence="10 15" id="KW-0460">Magnesium</keyword>
<dbReference type="GO" id="GO:0004826">
    <property type="term" value="F:phenylalanine-tRNA ligase activity"/>
    <property type="evidence" value="ECO:0007669"/>
    <property type="project" value="UniProtKB-UniRule"/>
</dbReference>
<dbReference type="PANTHER" id="PTHR10947:SF0">
    <property type="entry name" value="PHENYLALANINE--TRNA LIGASE BETA SUBUNIT"/>
    <property type="match status" value="1"/>
</dbReference>
<dbReference type="InterPro" id="IPR041616">
    <property type="entry name" value="PheRS_beta_core"/>
</dbReference>
<evidence type="ECO:0000256" key="4">
    <source>
        <dbReference type="ARBA" id="ARBA00022490"/>
    </source>
</evidence>